<dbReference type="SUPFAM" id="SSF53098">
    <property type="entry name" value="Ribonuclease H-like"/>
    <property type="match status" value="1"/>
</dbReference>
<dbReference type="RefSeq" id="WP_303492842.1">
    <property type="nucleotide sequence ID" value="NZ_JAUOPB010000008.1"/>
</dbReference>
<reference evidence="2" key="1">
    <citation type="submission" date="2023-07" db="EMBL/GenBank/DDBJ databases">
        <title>Genome content predicts the carbon catabolic preferences of heterotrophic bacteria.</title>
        <authorList>
            <person name="Gralka M."/>
        </authorList>
    </citation>
    <scope>NUCLEOTIDE SEQUENCE</scope>
    <source>
        <strain evidence="2">I3M17_2</strain>
    </source>
</reference>
<dbReference type="AlphaFoldDB" id="A0AAW7X901"/>
<evidence type="ECO:0000313" key="2">
    <source>
        <dbReference type="EMBL" id="MDO6423056.1"/>
    </source>
</evidence>
<dbReference type="EMBL" id="JAUOPB010000008">
    <property type="protein sequence ID" value="MDO6423056.1"/>
    <property type="molecule type" value="Genomic_DNA"/>
</dbReference>
<dbReference type="InterPro" id="IPR012337">
    <property type="entry name" value="RNaseH-like_sf"/>
</dbReference>
<evidence type="ECO:0000313" key="3">
    <source>
        <dbReference type="Proteomes" id="UP001169760"/>
    </source>
</evidence>
<dbReference type="Pfam" id="PF00665">
    <property type="entry name" value="rve"/>
    <property type="match status" value="1"/>
</dbReference>
<dbReference type="PROSITE" id="PS50994">
    <property type="entry name" value="INTEGRASE"/>
    <property type="match status" value="1"/>
</dbReference>
<gene>
    <name evidence="2" type="ORF">Q4521_11280</name>
</gene>
<sequence length="798" mass="91943">MLTETEFYYYRDVEQNLSEAGKDYLTGCYMGDGARLVGTHARRNIVSWVPSEKLNDKTFSTESMGPERALNTLMQFKKHVLWYGDQPEPVDVIRTIKNSRKRRGTYIGDGIALSTFGPSVYEAKTKSKIEELLEENPNDWLRNENGEVIYKPARDAFSKLGIKHKVFVYSSEQQVHIANLNQILWARQSHHVSIDPQMLNKVMRNKFAVTLEELRGLLKLDSITPLIKAIDTGLLFIDIENQLIGDTENCLVSTTKPLLEHAVEIRKKNLVYQKGFASSKDVELVPTLKSAEKALEKLNAIKEGKSSRSVRRWKVQIKEGEKKGLSPFQSLIPKYHRCGKSRKLNIKVEKFLMDYLLNDFIYRQGMSFYRGHCDYYFLAEGKHPEFEPVTRKTFTLRYYTIPPEIAAEARGGRRLSNSKAAPTDPEERHLKAMMAWERAAVDHYLVDLYLIVYTKKGKVIVERPWLTLMIDLYSGKVIAFSISFRKPSRKSVAKVIRACVRQHGKLPREIIFDRGAEFKSVYLAALLAHYRVILSLRPAADPKYGGEVEGFFGEFMKEWLSQRDGNLADKTEARSIDGKKTPKKSAILSPADFYRELKKYCLWRENSCRGIGSETSEYEFDRSQKMFPHIPISVEYDSDFLVATCVEPKKYTVDMQKGINIDNVWYSSPKMRLLLGKPSRNNVRPDPEVPNLIFVKVLDRWEPFYATEINSYSAKLEEHQIAEGMLISEAAYLKRKIRERDDIELAGLVREMDKFRENNNQTPIVDIDIRGNKNNQSVIFSKLKNANLRPINVKSWGN</sequence>
<dbReference type="GO" id="GO:0003676">
    <property type="term" value="F:nucleic acid binding"/>
    <property type="evidence" value="ECO:0007669"/>
    <property type="project" value="InterPro"/>
</dbReference>
<proteinExistence type="predicted"/>
<dbReference type="InterPro" id="IPR036397">
    <property type="entry name" value="RNaseH_sf"/>
</dbReference>
<accession>A0AAW7X901</accession>
<name>A0AAW7X901_9GAMM</name>
<comment type="caution">
    <text evidence="2">The sequence shown here is derived from an EMBL/GenBank/DDBJ whole genome shotgun (WGS) entry which is preliminary data.</text>
</comment>
<dbReference type="Proteomes" id="UP001169760">
    <property type="component" value="Unassembled WGS sequence"/>
</dbReference>
<protein>
    <submittedName>
        <fullName evidence="2">Transposase family protein</fullName>
    </submittedName>
</protein>
<dbReference type="InterPro" id="IPR001584">
    <property type="entry name" value="Integrase_cat-core"/>
</dbReference>
<organism evidence="2 3">
    <name type="scientific">Saccharophagus degradans</name>
    <dbReference type="NCBI Taxonomy" id="86304"/>
    <lineage>
        <taxon>Bacteria</taxon>
        <taxon>Pseudomonadati</taxon>
        <taxon>Pseudomonadota</taxon>
        <taxon>Gammaproteobacteria</taxon>
        <taxon>Cellvibrionales</taxon>
        <taxon>Cellvibrionaceae</taxon>
        <taxon>Saccharophagus</taxon>
    </lineage>
</organism>
<dbReference type="GO" id="GO:0015074">
    <property type="term" value="P:DNA integration"/>
    <property type="evidence" value="ECO:0007669"/>
    <property type="project" value="InterPro"/>
</dbReference>
<dbReference type="Gene3D" id="3.30.420.10">
    <property type="entry name" value="Ribonuclease H-like superfamily/Ribonuclease H"/>
    <property type="match status" value="1"/>
</dbReference>
<feature type="domain" description="Integrase catalytic" evidence="1">
    <location>
        <begin position="421"/>
        <end position="558"/>
    </location>
</feature>
<evidence type="ECO:0000259" key="1">
    <source>
        <dbReference type="PROSITE" id="PS50994"/>
    </source>
</evidence>